<dbReference type="EMBL" id="JBCGDO010000006">
    <property type="protein sequence ID" value="MEM0542268.1"/>
    <property type="molecule type" value="Genomic_DNA"/>
</dbReference>
<evidence type="ECO:0000313" key="1">
    <source>
        <dbReference type="EMBL" id="MEM0542268.1"/>
    </source>
</evidence>
<sequence length="69" mass="7695">MGNTVEIEKKQIVKKFEKKQIKKNSDCHALSFTVYIASRESGLSVEESTANSNTAYWQCMGAALPKGIR</sequence>
<accession>A0ABU9N8L0</accession>
<organism evidence="1 2">
    <name type="scientific">Flavobacterium aureirubrum</name>
    <dbReference type="NCBI Taxonomy" id="3133147"/>
    <lineage>
        <taxon>Bacteria</taxon>
        <taxon>Pseudomonadati</taxon>
        <taxon>Bacteroidota</taxon>
        <taxon>Flavobacteriia</taxon>
        <taxon>Flavobacteriales</taxon>
        <taxon>Flavobacteriaceae</taxon>
        <taxon>Flavobacterium</taxon>
    </lineage>
</organism>
<protein>
    <submittedName>
        <fullName evidence="1">Uncharacterized protein</fullName>
    </submittedName>
</protein>
<name>A0ABU9N8L0_9FLAO</name>
<proteinExistence type="predicted"/>
<comment type="caution">
    <text evidence="1">The sequence shown here is derived from an EMBL/GenBank/DDBJ whole genome shotgun (WGS) entry which is preliminary data.</text>
</comment>
<dbReference type="Proteomes" id="UP001460072">
    <property type="component" value="Unassembled WGS sequence"/>
</dbReference>
<dbReference type="RefSeq" id="WP_342695489.1">
    <property type="nucleotide sequence ID" value="NZ_JBCGDO010000006.1"/>
</dbReference>
<reference evidence="1 2" key="1">
    <citation type="submission" date="2024-03" db="EMBL/GenBank/DDBJ databases">
        <title>Two novel species of the genus Flavobacterium exhibiting potentially degradation of complex polysaccharides.</title>
        <authorList>
            <person name="Lian X."/>
        </authorList>
    </citation>
    <scope>NUCLEOTIDE SEQUENCE [LARGE SCALE GENOMIC DNA]</scope>
    <source>
        <strain evidence="2">j3</strain>
    </source>
</reference>
<evidence type="ECO:0000313" key="2">
    <source>
        <dbReference type="Proteomes" id="UP001460072"/>
    </source>
</evidence>
<keyword evidence="2" id="KW-1185">Reference proteome</keyword>
<gene>
    <name evidence="1" type="ORF">WFZ85_06545</name>
</gene>